<dbReference type="OrthoDB" id="1245404at2759"/>
<evidence type="ECO:0000256" key="3">
    <source>
        <dbReference type="RuleBase" id="RU003616"/>
    </source>
</evidence>
<dbReference type="STRING" id="1764295.A0A5B8MZF5"/>
<evidence type="ECO:0000256" key="4">
    <source>
        <dbReference type="SAM" id="MobiDB-lite"/>
    </source>
</evidence>
<feature type="region of interest" description="Disordered" evidence="4">
    <location>
        <begin position="78"/>
        <end position="97"/>
    </location>
</feature>
<dbReference type="Pfam" id="PF00011">
    <property type="entry name" value="HSP20"/>
    <property type="match status" value="1"/>
</dbReference>
<dbReference type="EMBL" id="CP031053">
    <property type="protein sequence ID" value="QDZ26037.1"/>
    <property type="molecule type" value="Genomic_DNA"/>
</dbReference>
<accession>A0A5B8MZF5</accession>
<keyword evidence="1 6" id="KW-0346">Stress response</keyword>
<evidence type="ECO:0000259" key="5">
    <source>
        <dbReference type="PROSITE" id="PS01031"/>
    </source>
</evidence>
<dbReference type="AlphaFoldDB" id="A0A5B8MZF5"/>
<keyword evidence="7" id="KW-1185">Reference proteome</keyword>
<dbReference type="InterPro" id="IPR002068">
    <property type="entry name" value="A-crystallin/Hsp20_dom"/>
</dbReference>
<proteinExistence type="inferred from homology"/>
<dbReference type="PANTHER" id="PTHR11527">
    <property type="entry name" value="HEAT-SHOCK PROTEIN 20 FAMILY MEMBER"/>
    <property type="match status" value="1"/>
</dbReference>
<protein>
    <submittedName>
        <fullName evidence="6">Heat shock protein Hsp20</fullName>
    </submittedName>
</protein>
<evidence type="ECO:0000256" key="1">
    <source>
        <dbReference type="ARBA" id="ARBA00023016"/>
    </source>
</evidence>
<dbReference type="Proteomes" id="UP000316726">
    <property type="component" value="Chromosome 20"/>
</dbReference>
<dbReference type="InterPro" id="IPR031107">
    <property type="entry name" value="Small_HSP"/>
</dbReference>
<feature type="domain" description="SHSP" evidence="5">
    <location>
        <begin position="33"/>
        <end position="148"/>
    </location>
</feature>
<dbReference type="InterPro" id="IPR008978">
    <property type="entry name" value="HSP20-like_chaperone"/>
</dbReference>
<sequence>MALVFPHQNILEHVFDDLFFPHQQDQPCHMRVRRTQQQWPRLDIVEHDKEYNVTVDVAGVPKQELKVEVNKDGITISFDHEESKEDTEANEGKTIRKERTYRSFRRTIGLPADGAVDTENVKANVKDGVLYLTVPKSPERIPRAVPIE</sequence>
<evidence type="ECO:0000313" key="7">
    <source>
        <dbReference type="Proteomes" id="UP000316726"/>
    </source>
</evidence>
<dbReference type="SUPFAM" id="SSF49764">
    <property type="entry name" value="HSP20-like chaperones"/>
    <property type="match status" value="1"/>
</dbReference>
<dbReference type="PROSITE" id="PS01031">
    <property type="entry name" value="SHSP"/>
    <property type="match status" value="1"/>
</dbReference>
<name>A0A5B8MZF5_9CHLO</name>
<evidence type="ECO:0000313" key="6">
    <source>
        <dbReference type="EMBL" id="QDZ26037.1"/>
    </source>
</evidence>
<organism evidence="6 7">
    <name type="scientific">Chloropicon primus</name>
    <dbReference type="NCBI Taxonomy" id="1764295"/>
    <lineage>
        <taxon>Eukaryota</taxon>
        <taxon>Viridiplantae</taxon>
        <taxon>Chlorophyta</taxon>
        <taxon>Chloropicophyceae</taxon>
        <taxon>Chloropicales</taxon>
        <taxon>Chloropicaceae</taxon>
        <taxon>Chloropicon</taxon>
    </lineage>
</organism>
<gene>
    <name evidence="6" type="ORF">A3770_20p85550</name>
</gene>
<dbReference type="Gene3D" id="2.60.40.790">
    <property type="match status" value="1"/>
</dbReference>
<evidence type="ECO:0000256" key="2">
    <source>
        <dbReference type="PROSITE-ProRule" id="PRU00285"/>
    </source>
</evidence>
<reference evidence="6 7" key="1">
    <citation type="submission" date="2018-07" db="EMBL/GenBank/DDBJ databases">
        <title>The complete nuclear genome of the prasinophyte Chloropicon primus (CCMP1205).</title>
        <authorList>
            <person name="Pombert J.-F."/>
            <person name="Otis C."/>
            <person name="Turmel M."/>
            <person name="Lemieux C."/>
        </authorList>
    </citation>
    <scope>NUCLEOTIDE SEQUENCE [LARGE SCALE GENOMIC DNA]</scope>
    <source>
        <strain evidence="6 7">CCMP1205</strain>
    </source>
</reference>
<comment type="similarity">
    <text evidence="2 3">Belongs to the small heat shock protein (HSP20) family.</text>
</comment>